<sequence>MAGRSEARRAEGEEVDRARETLQEGLRLQRRPLRSTESPGEGGSVRERGRTTSRRGVEERRSAERQRKVERDQRKMETSELRRTLRAVERETAKEESNELMDLAMREAGTGEESSEGAMEREEERETESSKREEDTEEESSERSFSLKSPGGADVVLAFWVRSFAAMPPFAIVFA</sequence>
<evidence type="ECO:0000313" key="2">
    <source>
        <dbReference type="EMBL" id="KAJ8371905.1"/>
    </source>
</evidence>
<accession>A0AAD7R8W7</accession>
<feature type="compositionally biased region" description="Basic and acidic residues" evidence="1">
    <location>
        <begin position="1"/>
        <end position="22"/>
    </location>
</feature>
<protein>
    <submittedName>
        <fullName evidence="2">Uncharacterized protein</fullName>
    </submittedName>
</protein>
<evidence type="ECO:0000256" key="1">
    <source>
        <dbReference type="SAM" id="MobiDB-lite"/>
    </source>
</evidence>
<keyword evidence="3" id="KW-1185">Reference proteome</keyword>
<dbReference type="EMBL" id="JAINUG010000425">
    <property type="protein sequence ID" value="KAJ8371905.1"/>
    <property type="molecule type" value="Genomic_DNA"/>
</dbReference>
<gene>
    <name evidence="2" type="ORF">AAFF_G00298970</name>
</gene>
<dbReference type="AlphaFoldDB" id="A0AAD7R8W7"/>
<evidence type="ECO:0000313" key="3">
    <source>
        <dbReference type="Proteomes" id="UP001221898"/>
    </source>
</evidence>
<organism evidence="2 3">
    <name type="scientific">Aldrovandia affinis</name>
    <dbReference type="NCBI Taxonomy" id="143900"/>
    <lineage>
        <taxon>Eukaryota</taxon>
        <taxon>Metazoa</taxon>
        <taxon>Chordata</taxon>
        <taxon>Craniata</taxon>
        <taxon>Vertebrata</taxon>
        <taxon>Euteleostomi</taxon>
        <taxon>Actinopterygii</taxon>
        <taxon>Neopterygii</taxon>
        <taxon>Teleostei</taxon>
        <taxon>Notacanthiformes</taxon>
        <taxon>Halosauridae</taxon>
        <taxon>Aldrovandia</taxon>
    </lineage>
</organism>
<feature type="compositionally biased region" description="Basic and acidic residues" evidence="1">
    <location>
        <begin position="44"/>
        <end position="97"/>
    </location>
</feature>
<reference evidence="2" key="1">
    <citation type="journal article" date="2023" name="Science">
        <title>Genome structures resolve the early diversification of teleost fishes.</title>
        <authorList>
            <person name="Parey E."/>
            <person name="Louis A."/>
            <person name="Montfort J."/>
            <person name="Bouchez O."/>
            <person name="Roques C."/>
            <person name="Iampietro C."/>
            <person name="Lluch J."/>
            <person name="Castinel A."/>
            <person name="Donnadieu C."/>
            <person name="Desvignes T."/>
            <person name="Floi Bucao C."/>
            <person name="Jouanno E."/>
            <person name="Wen M."/>
            <person name="Mejri S."/>
            <person name="Dirks R."/>
            <person name="Jansen H."/>
            <person name="Henkel C."/>
            <person name="Chen W.J."/>
            <person name="Zahm M."/>
            <person name="Cabau C."/>
            <person name="Klopp C."/>
            <person name="Thompson A.W."/>
            <person name="Robinson-Rechavi M."/>
            <person name="Braasch I."/>
            <person name="Lecointre G."/>
            <person name="Bobe J."/>
            <person name="Postlethwait J.H."/>
            <person name="Berthelot C."/>
            <person name="Roest Crollius H."/>
            <person name="Guiguen Y."/>
        </authorList>
    </citation>
    <scope>NUCLEOTIDE SEQUENCE</scope>
    <source>
        <strain evidence="2">NC1722</strain>
    </source>
</reference>
<feature type="compositionally biased region" description="Basic and acidic residues" evidence="1">
    <location>
        <begin position="118"/>
        <end position="134"/>
    </location>
</feature>
<proteinExistence type="predicted"/>
<comment type="caution">
    <text evidence="2">The sequence shown here is derived from an EMBL/GenBank/DDBJ whole genome shotgun (WGS) entry which is preliminary data.</text>
</comment>
<name>A0AAD7R8W7_9TELE</name>
<feature type="region of interest" description="Disordered" evidence="1">
    <location>
        <begin position="1"/>
        <end position="149"/>
    </location>
</feature>
<dbReference type="Proteomes" id="UP001221898">
    <property type="component" value="Unassembled WGS sequence"/>
</dbReference>